<name>A0ABW1QZI1_9ACTN</name>
<gene>
    <name evidence="1" type="ORF">ACFPWU_15150</name>
</gene>
<proteinExistence type="predicted"/>
<organism evidence="1 2">
    <name type="scientific">Nocardioides yefusunii</name>
    <dbReference type="NCBI Taxonomy" id="2500546"/>
    <lineage>
        <taxon>Bacteria</taxon>
        <taxon>Bacillati</taxon>
        <taxon>Actinomycetota</taxon>
        <taxon>Actinomycetes</taxon>
        <taxon>Propionibacteriales</taxon>
        <taxon>Nocardioidaceae</taxon>
        <taxon>Nocardioides</taxon>
    </lineage>
</organism>
<protein>
    <submittedName>
        <fullName evidence="1">Uncharacterized protein</fullName>
    </submittedName>
</protein>
<evidence type="ECO:0000313" key="1">
    <source>
        <dbReference type="EMBL" id="MFC6155002.1"/>
    </source>
</evidence>
<dbReference type="RefSeq" id="WP_128221915.1">
    <property type="nucleotide sequence ID" value="NZ_CP034929.1"/>
</dbReference>
<evidence type="ECO:0000313" key="2">
    <source>
        <dbReference type="Proteomes" id="UP001596098"/>
    </source>
</evidence>
<sequence length="257" mass="26754">MTRHAAPTPVGSFDTAAWHAPAVQLAASAPAFATSLTSDETTVLTPEWGGWSIRDTSPRRRGAPRLARSTGWATPRTNLRGSDSACSSCSHSNLPTGAFTSWASNRSPTRPVVVDVSHSFVVSGTVTVSISADVLLQPGASGATSARQTLRARVVDPYAGTVDLGGLTAARPELRPDDDEQLVAQGYSVVPGGTTSCGCRTFTWNTAAVDLVLLGDSSSARTVEVVHTFELHPVAAPGGGNDRMALHPPTVVARRIS</sequence>
<accession>A0ABW1QZI1</accession>
<dbReference type="EMBL" id="JBHSQI010000009">
    <property type="protein sequence ID" value="MFC6155002.1"/>
    <property type="molecule type" value="Genomic_DNA"/>
</dbReference>
<reference evidence="2" key="1">
    <citation type="journal article" date="2019" name="Int. J. Syst. Evol. Microbiol.">
        <title>The Global Catalogue of Microorganisms (GCM) 10K type strain sequencing project: providing services to taxonomists for standard genome sequencing and annotation.</title>
        <authorList>
            <consortium name="The Broad Institute Genomics Platform"/>
            <consortium name="The Broad Institute Genome Sequencing Center for Infectious Disease"/>
            <person name="Wu L."/>
            <person name="Ma J."/>
        </authorList>
    </citation>
    <scope>NUCLEOTIDE SEQUENCE [LARGE SCALE GENOMIC DNA]</scope>
    <source>
        <strain evidence="2">DFY28</strain>
    </source>
</reference>
<comment type="caution">
    <text evidence="1">The sequence shown here is derived from an EMBL/GenBank/DDBJ whole genome shotgun (WGS) entry which is preliminary data.</text>
</comment>
<keyword evidence="2" id="KW-1185">Reference proteome</keyword>
<dbReference type="Proteomes" id="UP001596098">
    <property type="component" value="Unassembled WGS sequence"/>
</dbReference>